<dbReference type="Proteomes" id="UP001237642">
    <property type="component" value="Unassembled WGS sequence"/>
</dbReference>
<dbReference type="PANTHER" id="PTHR15503:SF45">
    <property type="entry name" value="RNA-DIRECTED DNA POLYMERASE HOMOLOG"/>
    <property type="match status" value="1"/>
</dbReference>
<protein>
    <recommendedName>
        <fullName evidence="2">Retrotransposon gag domain-containing protein</fullName>
    </recommendedName>
</protein>
<sequence>MALRRQTRTTDTPDQEGQQNTPPTGHMDPMVIQLLNTLTQQTAALAQQQQEFQQQLLEQQQQHQHQQHQQHHQQAAPAITFKSFQAAKPPEFKGSAYPIEAKAWLKEMEKAFALIEVAEDKKTEYASYFLKNEASYWWETSRAMEPEGLITWARFTEFFLERYFLDYMRDQMELKFLELKQGSMTVPQYETRFTELSRFVPTYVDTEKKKAKRFQQGLRSWIRSKLAILELDTYAAVVQKAMIAETESDSYMKERENKKRKAGIPDKG</sequence>
<comment type="caution">
    <text evidence="3">The sequence shown here is derived from an EMBL/GenBank/DDBJ whole genome shotgun (WGS) entry which is preliminary data.</text>
</comment>
<dbReference type="AlphaFoldDB" id="A0AAD8IMC5"/>
<dbReference type="InterPro" id="IPR005162">
    <property type="entry name" value="Retrotrans_gag_dom"/>
</dbReference>
<dbReference type="PANTHER" id="PTHR15503">
    <property type="entry name" value="LDOC1 RELATED"/>
    <property type="match status" value="1"/>
</dbReference>
<evidence type="ECO:0000313" key="4">
    <source>
        <dbReference type="Proteomes" id="UP001237642"/>
    </source>
</evidence>
<name>A0AAD8IMC5_9APIA</name>
<feature type="region of interest" description="Disordered" evidence="1">
    <location>
        <begin position="56"/>
        <end position="75"/>
    </location>
</feature>
<accession>A0AAD8IMC5</accession>
<evidence type="ECO:0000256" key="1">
    <source>
        <dbReference type="SAM" id="MobiDB-lite"/>
    </source>
</evidence>
<organism evidence="3 4">
    <name type="scientific">Heracleum sosnowskyi</name>
    <dbReference type="NCBI Taxonomy" id="360622"/>
    <lineage>
        <taxon>Eukaryota</taxon>
        <taxon>Viridiplantae</taxon>
        <taxon>Streptophyta</taxon>
        <taxon>Embryophyta</taxon>
        <taxon>Tracheophyta</taxon>
        <taxon>Spermatophyta</taxon>
        <taxon>Magnoliopsida</taxon>
        <taxon>eudicotyledons</taxon>
        <taxon>Gunneridae</taxon>
        <taxon>Pentapetalae</taxon>
        <taxon>asterids</taxon>
        <taxon>campanulids</taxon>
        <taxon>Apiales</taxon>
        <taxon>Apiaceae</taxon>
        <taxon>Apioideae</taxon>
        <taxon>apioid superclade</taxon>
        <taxon>Tordylieae</taxon>
        <taxon>Tordyliinae</taxon>
        <taxon>Heracleum</taxon>
    </lineage>
</organism>
<gene>
    <name evidence="3" type="ORF">POM88_016533</name>
</gene>
<keyword evidence="4" id="KW-1185">Reference proteome</keyword>
<reference evidence="3" key="2">
    <citation type="submission" date="2023-05" db="EMBL/GenBank/DDBJ databases">
        <authorList>
            <person name="Schelkunov M.I."/>
        </authorList>
    </citation>
    <scope>NUCLEOTIDE SEQUENCE</scope>
    <source>
        <strain evidence="3">Hsosn_3</strain>
        <tissue evidence="3">Leaf</tissue>
    </source>
</reference>
<evidence type="ECO:0000313" key="3">
    <source>
        <dbReference type="EMBL" id="KAK1388355.1"/>
    </source>
</evidence>
<evidence type="ECO:0000259" key="2">
    <source>
        <dbReference type="Pfam" id="PF03732"/>
    </source>
</evidence>
<feature type="region of interest" description="Disordered" evidence="1">
    <location>
        <begin position="1"/>
        <end position="28"/>
    </location>
</feature>
<proteinExistence type="predicted"/>
<feature type="compositionally biased region" description="Basic and acidic residues" evidence="1">
    <location>
        <begin position="250"/>
        <end position="268"/>
    </location>
</feature>
<dbReference type="InterPro" id="IPR032567">
    <property type="entry name" value="RTL1-rel"/>
</dbReference>
<reference evidence="3" key="1">
    <citation type="submission" date="2023-02" db="EMBL/GenBank/DDBJ databases">
        <title>Genome of toxic invasive species Heracleum sosnowskyi carries increased number of genes despite the absence of recent whole-genome duplications.</title>
        <authorList>
            <person name="Schelkunov M."/>
            <person name="Shtratnikova V."/>
            <person name="Makarenko M."/>
            <person name="Klepikova A."/>
            <person name="Omelchenko D."/>
            <person name="Novikova G."/>
            <person name="Obukhova E."/>
            <person name="Bogdanov V."/>
            <person name="Penin A."/>
            <person name="Logacheva M."/>
        </authorList>
    </citation>
    <scope>NUCLEOTIDE SEQUENCE</scope>
    <source>
        <strain evidence="3">Hsosn_3</strain>
        <tissue evidence="3">Leaf</tissue>
    </source>
</reference>
<feature type="region of interest" description="Disordered" evidence="1">
    <location>
        <begin position="249"/>
        <end position="268"/>
    </location>
</feature>
<dbReference type="Pfam" id="PF03732">
    <property type="entry name" value="Retrotrans_gag"/>
    <property type="match status" value="1"/>
</dbReference>
<feature type="domain" description="Retrotransposon gag" evidence="2">
    <location>
        <begin position="125"/>
        <end position="219"/>
    </location>
</feature>
<dbReference type="EMBL" id="JAUIZM010000004">
    <property type="protein sequence ID" value="KAK1388355.1"/>
    <property type="molecule type" value="Genomic_DNA"/>
</dbReference>